<sequence>MVKEMRDAYLNEILDVIDWTVSVILWAVGKHFQIALKYCSDQKNLRFSVGNMNPERQLNPNYIQGYGYDGNIYPPINIGVQRVLINPYQPVQLSEDGRQEAYYCFVKKCEDSQMRAETSNSYVPPVSFAKVSVGDEIRQFYLNNIQTDAMFSEKMKMVKDLSEYLRSFCALRAILLTGSSVTGLGLNDCDMDLCLITPTPRREYYIERHLALQTLQACYNAFCNPNSPICQHQIITAKVPILRGKFVNPWGYSVDINCNHVLGIYNSYLLRSYVKIDDRFAPLVICIKHWAKLKGLCDAQNGYLNSYSWTLLVLNYLQCGVRPPVLPSLQSLYPNHFNANIDVLDINFNTPFPYEFRSENTQPIEQLFAGFFRHYGCRVNYEMEMISVRLGCRVPRENQISPIWIEEPFNFQNTAQSLFLRTRFVRLLREVQLADWQLHHGASFANLCGIHSKTASVSQMNS</sequence>
<dbReference type="OrthoDB" id="2274644at2759"/>
<comment type="caution">
    <text evidence="2">The sequence shown here is derived from an EMBL/GenBank/DDBJ whole genome shotgun (WGS) entry which is preliminary data.</text>
</comment>
<dbReference type="EMBL" id="JYDW01000097">
    <property type="protein sequence ID" value="KRZ56272.1"/>
    <property type="molecule type" value="Genomic_DNA"/>
</dbReference>
<proteinExistence type="predicted"/>
<dbReference type="Gene3D" id="1.10.1410.10">
    <property type="match status" value="1"/>
</dbReference>
<dbReference type="InterPro" id="IPR054708">
    <property type="entry name" value="MTPAP-like_central"/>
</dbReference>
<name>A0A0V1L9S4_9BILA</name>
<keyword evidence="3" id="KW-1185">Reference proteome</keyword>
<dbReference type="PANTHER" id="PTHR12271">
    <property type="entry name" value="POLY A POLYMERASE CID PAP -RELATED"/>
    <property type="match status" value="1"/>
</dbReference>
<feature type="domain" description="Poly(A) RNA polymerase mitochondrial-like central palm" evidence="1">
    <location>
        <begin position="135"/>
        <end position="274"/>
    </location>
</feature>
<dbReference type="CDD" id="cd05402">
    <property type="entry name" value="NT_PAP_TUTase"/>
    <property type="match status" value="1"/>
</dbReference>
<dbReference type="GO" id="GO:0046872">
    <property type="term" value="F:metal ion binding"/>
    <property type="evidence" value="ECO:0007669"/>
    <property type="project" value="UniProtKB-KW"/>
</dbReference>
<dbReference type="Proteomes" id="UP000054721">
    <property type="component" value="Unassembled WGS sequence"/>
</dbReference>
<dbReference type="GO" id="GO:0031123">
    <property type="term" value="P:RNA 3'-end processing"/>
    <property type="evidence" value="ECO:0007669"/>
    <property type="project" value="TreeGrafter"/>
</dbReference>
<dbReference type="Gene3D" id="3.30.460.10">
    <property type="entry name" value="Beta Polymerase, domain 2"/>
    <property type="match status" value="1"/>
</dbReference>
<gene>
    <name evidence="2" type="primary">papd4-a</name>
    <name evidence="2" type="ORF">T02_5131</name>
</gene>
<dbReference type="STRING" id="6335.A0A0V1L9S4"/>
<evidence type="ECO:0000313" key="2">
    <source>
        <dbReference type="EMBL" id="KRZ56272.1"/>
    </source>
</evidence>
<dbReference type="PANTHER" id="PTHR12271:SF117">
    <property type="entry name" value="PAP-ASSOCIATED DOMAIN-CONTAINING PROTEIN"/>
    <property type="match status" value="1"/>
</dbReference>
<evidence type="ECO:0000259" key="1">
    <source>
        <dbReference type="Pfam" id="PF22600"/>
    </source>
</evidence>
<dbReference type="SUPFAM" id="SSF81301">
    <property type="entry name" value="Nucleotidyltransferase"/>
    <property type="match status" value="1"/>
</dbReference>
<dbReference type="GO" id="GO:1990817">
    <property type="term" value="F:poly(A) RNA polymerase activity"/>
    <property type="evidence" value="ECO:0007669"/>
    <property type="project" value="TreeGrafter"/>
</dbReference>
<evidence type="ECO:0000313" key="3">
    <source>
        <dbReference type="Proteomes" id="UP000054721"/>
    </source>
</evidence>
<dbReference type="SUPFAM" id="SSF81631">
    <property type="entry name" value="PAP/OAS1 substrate-binding domain"/>
    <property type="match status" value="1"/>
</dbReference>
<protein>
    <submittedName>
        <fullName evidence="2">Poly(A) RNA polymerase GLD2-A</fullName>
    </submittedName>
</protein>
<reference evidence="2 3" key="1">
    <citation type="submission" date="2015-05" db="EMBL/GenBank/DDBJ databases">
        <title>Evolution of Trichinella species and genotypes.</title>
        <authorList>
            <person name="Korhonen P.K."/>
            <person name="Edoardo P."/>
            <person name="Giuseppe L.R."/>
            <person name="Gasser R.B."/>
        </authorList>
    </citation>
    <scope>NUCLEOTIDE SEQUENCE [LARGE SCALE GENOMIC DNA]</scope>
    <source>
        <strain evidence="2">ISS10</strain>
    </source>
</reference>
<organism evidence="2 3">
    <name type="scientific">Trichinella nativa</name>
    <dbReference type="NCBI Taxonomy" id="6335"/>
    <lineage>
        <taxon>Eukaryota</taxon>
        <taxon>Metazoa</taxon>
        <taxon>Ecdysozoa</taxon>
        <taxon>Nematoda</taxon>
        <taxon>Enoplea</taxon>
        <taxon>Dorylaimia</taxon>
        <taxon>Trichinellida</taxon>
        <taxon>Trichinellidae</taxon>
        <taxon>Trichinella</taxon>
    </lineage>
</organism>
<dbReference type="AlphaFoldDB" id="A0A0V1L9S4"/>
<dbReference type="Pfam" id="PF22600">
    <property type="entry name" value="MTPAP-like_central"/>
    <property type="match status" value="1"/>
</dbReference>
<dbReference type="InterPro" id="IPR043519">
    <property type="entry name" value="NT_sf"/>
</dbReference>
<accession>A0A0V1L9S4</accession>